<evidence type="ECO:0000259" key="7">
    <source>
        <dbReference type="Pfam" id="PF00107"/>
    </source>
</evidence>
<dbReference type="PANTHER" id="PTHR43161">
    <property type="entry name" value="SORBITOL DEHYDROGENASE"/>
    <property type="match status" value="1"/>
</dbReference>
<evidence type="ECO:0000313" key="10">
    <source>
        <dbReference type="Proteomes" id="UP001597492"/>
    </source>
</evidence>
<dbReference type="InterPro" id="IPR013149">
    <property type="entry name" value="ADH-like_C"/>
</dbReference>
<dbReference type="InterPro" id="IPR013154">
    <property type="entry name" value="ADH-like_N"/>
</dbReference>
<keyword evidence="3 6" id="KW-0479">Metal-binding</keyword>
<accession>A0ABW5UX32</accession>
<dbReference type="InterPro" id="IPR002328">
    <property type="entry name" value="ADH_Zn_CS"/>
</dbReference>
<gene>
    <name evidence="9" type="ORF">ACFSW7_05140</name>
</gene>
<sequence length="346" mass="35794">MVNQAVIAYGAGDLRVESHETRELAPDAVRVDVVYGGICGSDLHYANHGANGDYRIQEPLVLGHEIVGYVGAVGEAVGPEVSVGSPVAVHPATPSPGPDAARVTGLHLTPGGAYLGSAATVPHTQGGFQGSLVVRPDQLRVIPEGLPLRRAVLAEPLAIALHGVDRVRDRIAGARVLVSGAGPIGALVIASLRERGATHITAADIQEFPLGVAAKVGADATVNLSHSRVGDGEFDLVFECSGVAPSFAAALDSVRPGGAIVQVGILPARDVPTAVWKLQSREIALFGSQRFDNELGEALDVLARRPELDAVVTAEYPIADALEAFAEAADSSRSSKVILRLADARV</sequence>
<dbReference type="Pfam" id="PF08240">
    <property type="entry name" value="ADH_N"/>
    <property type="match status" value="1"/>
</dbReference>
<proteinExistence type="inferred from homology"/>
<evidence type="ECO:0000259" key="8">
    <source>
        <dbReference type="Pfam" id="PF08240"/>
    </source>
</evidence>
<dbReference type="Gene3D" id="3.40.50.720">
    <property type="entry name" value="NAD(P)-binding Rossmann-like Domain"/>
    <property type="match status" value="1"/>
</dbReference>
<evidence type="ECO:0000256" key="1">
    <source>
        <dbReference type="ARBA" id="ARBA00001947"/>
    </source>
</evidence>
<comment type="cofactor">
    <cofactor evidence="1 6">
        <name>Zn(2+)</name>
        <dbReference type="ChEBI" id="CHEBI:29105"/>
    </cofactor>
</comment>
<keyword evidence="5" id="KW-0560">Oxidoreductase</keyword>
<evidence type="ECO:0000256" key="3">
    <source>
        <dbReference type="ARBA" id="ARBA00022723"/>
    </source>
</evidence>
<dbReference type="Gene3D" id="3.90.180.10">
    <property type="entry name" value="Medium-chain alcohol dehydrogenases, catalytic domain"/>
    <property type="match status" value="1"/>
</dbReference>
<dbReference type="InterPro" id="IPR011032">
    <property type="entry name" value="GroES-like_sf"/>
</dbReference>
<dbReference type="PANTHER" id="PTHR43161:SF9">
    <property type="entry name" value="SORBITOL DEHYDROGENASE"/>
    <property type="match status" value="1"/>
</dbReference>
<feature type="domain" description="Alcohol dehydrogenase-like N-terminal" evidence="8">
    <location>
        <begin position="26"/>
        <end position="143"/>
    </location>
</feature>
<evidence type="ECO:0000256" key="5">
    <source>
        <dbReference type="ARBA" id="ARBA00023002"/>
    </source>
</evidence>
<comment type="caution">
    <text evidence="9">The sequence shown here is derived from an EMBL/GenBank/DDBJ whole genome shotgun (WGS) entry which is preliminary data.</text>
</comment>
<dbReference type="Proteomes" id="UP001597492">
    <property type="component" value="Unassembled WGS sequence"/>
</dbReference>
<keyword evidence="10" id="KW-1185">Reference proteome</keyword>
<evidence type="ECO:0000256" key="2">
    <source>
        <dbReference type="ARBA" id="ARBA00008072"/>
    </source>
</evidence>
<dbReference type="SUPFAM" id="SSF51735">
    <property type="entry name" value="NAD(P)-binding Rossmann-fold domains"/>
    <property type="match status" value="1"/>
</dbReference>
<reference evidence="10" key="1">
    <citation type="journal article" date="2019" name="Int. J. Syst. Evol. Microbiol.">
        <title>The Global Catalogue of Microorganisms (GCM) 10K type strain sequencing project: providing services to taxonomists for standard genome sequencing and annotation.</title>
        <authorList>
            <consortium name="The Broad Institute Genomics Platform"/>
            <consortium name="The Broad Institute Genome Sequencing Center for Infectious Disease"/>
            <person name="Wu L."/>
            <person name="Ma J."/>
        </authorList>
    </citation>
    <scope>NUCLEOTIDE SEQUENCE [LARGE SCALE GENOMIC DNA]</scope>
    <source>
        <strain evidence="10">TISTR 1514</strain>
    </source>
</reference>
<feature type="domain" description="Alcohol dehydrogenase-like C-terminal" evidence="7">
    <location>
        <begin position="183"/>
        <end position="303"/>
    </location>
</feature>
<keyword evidence="4 6" id="KW-0862">Zinc</keyword>
<dbReference type="CDD" id="cd08232">
    <property type="entry name" value="idonate-5-DH"/>
    <property type="match status" value="1"/>
</dbReference>
<comment type="similarity">
    <text evidence="2 6">Belongs to the zinc-containing alcohol dehydrogenase family.</text>
</comment>
<dbReference type="EMBL" id="JBHUNE010000003">
    <property type="protein sequence ID" value="MFD2757761.1"/>
    <property type="molecule type" value="Genomic_DNA"/>
</dbReference>
<dbReference type="InterPro" id="IPR036291">
    <property type="entry name" value="NAD(P)-bd_dom_sf"/>
</dbReference>
<evidence type="ECO:0000256" key="6">
    <source>
        <dbReference type="RuleBase" id="RU361277"/>
    </source>
</evidence>
<evidence type="ECO:0000256" key="4">
    <source>
        <dbReference type="ARBA" id="ARBA00022833"/>
    </source>
</evidence>
<dbReference type="SUPFAM" id="SSF50129">
    <property type="entry name" value="GroES-like"/>
    <property type="match status" value="1"/>
</dbReference>
<evidence type="ECO:0000313" key="9">
    <source>
        <dbReference type="EMBL" id="MFD2757761.1"/>
    </source>
</evidence>
<dbReference type="Pfam" id="PF00107">
    <property type="entry name" value="ADH_zinc_N"/>
    <property type="match status" value="1"/>
</dbReference>
<name>A0ABW5UX32_9MICO</name>
<dbReference type="PROSITE" id="PS00059">
    <property type="entry name" value="ADH_ZINC"/>
    <property type="match status" value="1"/>
</dbReference>
<dbReference type="RefSeq" id="WP_019618248.1">
    <property type="nucleotide sequence ID" value="NZ_JBHUNE010000003.1"/>
</dbReference>
<organism evidence="9 10">
    <name type="scientific">Gulosibacter faecalis</name>
    <dbReference type="NCBI Taxonomy" id="272240"/>
    <lineage>
        <taxon>Bacteria</taxon>
        <taxon>Bacillati</taxon>
        <taxon>Actinomycetota</taxon>
        <taxon>Actinomycetes</taxon>
        <taxon>Micrococcales</taxon>
        <taxon>Microbacteriaceae</taxon>
        <taxon>Gulosibacter</taxon>
    </lineage>
</organism>
<protein>
    <submittedName>
        <fullName evidence="9">L-idonate 5-dehydrogenase</fullName>
    </submittedName>
</protein>